<proteinExistence type="predicted"/>
<evidence type="ECO:0000256" key="1">
    <source>
        <dbReference type="SAM" id="Coils"/>
    </source>
</evidence>
<gene>
    <name evidence="2" type="ORF">SAMN02745123_01778</name>
</gene>
<dbReference type="RefSeq" id="WP_072913251.1">
    <property type="nucleotide sequence ID" value="NZ_FRAR01000013.1"/>
</dbReference>
<evidence type="ECO:0000313" key="2">
    <source>
        <dbReference type="EMBL" id="SHK41907.1"/>
    </source>
</evidence>
<name>A0A1M6SBL0_9FIRM</name>
<sequence>MLNKQIQIYSVNANSFYSDKEKKFLHNEEKVSRRKKWLEIKMQSIEQFTLYSLLKMGFNCPLCNTNKENIKYNLTDFRHLIFSKRLNKDIKKYINKLMKDYKYIIKSKAFKTLLKNNPTYQGCKKKHNKLKKLLDQLIEKYKDVRILNPKKVSKYNMISIFDSYLTRTLNLEYNKLTTDLIIIKIKKYSILKQLIKRGCIFQDDVYSYFTSSAGQIRQQKIVMIKKSLWEQYKNTLMCGLTEEQINNMEFIIDGEKHYGCNINKYLAYLALCNGATDKWKSFDIDKAIVLPDFETKVEGEVDYIEKKLVTEIKKKRNKEVAKINYWEINDKSNRRTMKISITHSDGCGWILPSESSKNFMVRLPWIKGLLTPCDYLTWCKTYNNGNYKVTDIYGKEWDLQKDDIRYVFFKSQFKMSKYYLSWEDYKTKFKDNNCHASKCNVEPDQNKFKNKHVPYQMWQTLLCMQNCEIDYFTKDVVDYLTKAYNQKDFMLDILGANEKKKKKNYLQQALTIYPELIKDPFVQTKLSNKINSKKKEAKSGKFELDNIRYTYLLPDVFAWMEYSLGGRKYPVGLLKNGEVSCKLYKDEPEIIVNRNPHLFVEWGIRNNVVDYRNENWFITNGVYTSCHDLISKLLMFDNDGDLAVVGTDKKLIEIAKRNTEGIVPLHYEMGVAKPQEINSDNIYTSLVSAFKYGNIGEYSNKLTRLWNSNEYDIEMIKVICTINNFSIDAAKTLLMPKIKGDMNKKINDVDKKIKLPYFFRFVKDNYREYDLEKINNSTVNKICKRIEDIPYKKYDYSQFGHFRYDNLLRNKKIEINHIVIKEYKRLNQEMQKYFYKNTSMTKEEISSATWETLKYEFNMCFEENNIKYEDAVDMIVKYVYKNKNERKGRKELLFNVFGDAIVQNLKSNIDTNSILCSKCNKRVKRTSNRQTMCEHCADEVKNERSKISMRNRRQKKKVC</sequence>
<dbReference type="EMBL" id="FRAR01000013">
    <property type="protein sequence ID" value="SHK41907.1"/>
    <property type="molecule type" value="Genomic_DNA"/>
</dbReference>
<protein>
    <submittedName>
        <fullName evidence="2">Uncharacterized protein</fullName>
    </submittedName>
</protein>
<keyword evidence="1" id="KW-0175">Coiled coil</keyword>
<feature type="coiled-coil region" evidence="1">
    <location>
        <begin position="120"/>
        <end position="147"/>
    </location>
</feature>
<evidence type="ECO:0000313" key="3">
    <source>
        <dbReference type="Proteomes" id="UP000183997"/>
    </source>
</evidence>
<dbReference type="STRING" id="1121421.SAMN02745123_01778"/>
<reference evidence="3" key="1">
    <citation type="submission" date="2016-11" db="EMBL/GenBank/DDBJ databases">
        <authorList>
            <person name="Varghese N."/>
            <person name="Submissions S."/>
        </authorList>
    </citation>
    <scope>NUCLEOTIDE SEQUENCE [LARGE SCALE GENOMIC DNA]</scope>
    <source>
        <strain evidence="3">DSM 10349</strain>
    </source>
</reference>
<dbReference type="OrthoDB" id="1891855at2"/>
<dbReference type="Proteomes" id="UP000183997">
    <property type="component" value="Unassembled WGS sequence"/>
</dbReference>
<accession>A0A1M6SBL0</accession>
<dbReference type="AlphaFoldDB" id="A0A1M6SBL0"/>
<organism evidence="2 3">
    <name type="scientific">Desulforamulus aeronauticus DSM 10349</name>
    <dbReference type="NCBI Taxonomy" id="1121421"/>
    <lineage>
        <taxon>Bacteria</taxon>
        <taxon>Bacillati</taxon>
        <taxon>Bacillota</taxon>
        <taxon>Clostridia</taxon>
        <taxon>Eubacteriales</taxon>
        <taxon>Peptococcaceae</taxon>
        <taxon>Desulforamulus</taxon>
    </lineage>
</organism>
<keyword evidence="3" id="KW-1185">Reference proteome</keyword>